<reference evidence="1" key="2">
    <citation type="journal article" date="2024" name="Toxins">
        <title>Genome Sequence Analysis of Native Xenorhabdus Strains Isolated from Entomopathogenic Nematodes in Argentina.</title>
        <authorList>
            <person name="Palma L."/>
            <person name="Frizzo L."/>
            <person name="Kaiser S."/>
            <person name="Berry C."/>
            <person name="Caballero P."/>
            <person name="Bode H.B."/>
            <person name="Del Valle E.E."/>
        </authorList>
    </citation>
    <scope>NUCLEOTIDE SEQUENCE</scope>
    <source>
        <strain evidence="1">M</strain>
    </source>
</reference>
<dbReference type="AlphaFoldDB" id="A0AAW3YQS9"/>
<protein>
    <submittedName>
        <fullName evidence="1">Uncharacterized protein</fullName>
    </submittedName>
</protein>
<dbReference type="EMBL" id="JACXBF010000091">
    <property type="protein sequence ID" value="MBD2799474.1"/>
    <property type="molecule type" value="Genomic_DNA"/>
</dbReference>
<organism evidence="1">
    <name type="scientific">Xenorhabdus szentirmaii</name>
    <dbReference type="NCBI Taxonomy" id="290112"/>
    <lineage>
        <taxon>Bacteria</taxon>
        <taxon>Pseudomonadati</taxon>
        <taxon>Pseudomonadota</taxon>
        <taxon>Gammaproteobacteria</taxon>
        <taxon>Enterobacterales</taxon>
        <taxon>Morganellaceae</taxon>
        <taxon>Xenorhabdus</taxon>
    </lineage>
</organism>
<dbReference type="SUPFAM" id="SSF56300">
    <property type="entry name" value="Metallo-dependent phosphatases"/>
    <property type="match status" value="1"/>
</dbReference>
<proteinExistence type="predicted"/>
<gene>
    <name evidence="1" type="ORF">ID854_03105</name>
</gene>
<comment type="caution">
    <text evidence="1">The sequence shown here is derived from an EMBL/GenBank/DDBJ whole genome shotgun (WGS) entry which is preliminary data.</text>
</comment>
<reference evidence="1" key="1">
    <citation type="submission" date="2020-09" db="EMBL/GenBank/DDBJ databases">
        <authorList>
            <person name="Palma L."/>
            <person name="Caballero P."/>
            <person name="Berry C."/>
            <person name="Del Valle E."/>
        </authorList>
    </citation>
    <scope>NUCLEOTIDE SEQUENCE</scope>
    <source>
        <strain evidence="1">M</strain>
    </source>
</reference>
<name>A0AAW3YQS9_9GAMM</name>
<dbReference type="RefSeq" id="WP_323851964.1">
    <property type="nucleotide sequence ID" value="NZ_JACXBC010000010.1"/>
</dbReference>
<dbReference type="Gene3D" id="3.60.21.10">
    <property type="match status" value="1"/>
</dbReference>
<dbReference type="Proteomes" id="UP001193920">
    <property type="component" value="Unassembled WGS sequence"/>
</dbReference>
<dbReference type="InterPro" id="IPR029052">
    <property type="entry name" value="Metallo-depent_PP-like"/>
</dbReference>
<evidence type="ECO:0000313" key="1">
    <source>
        <dbReference type="EMBL" id="MBD2799474.1"/>
    </source>
</evidence>
<accession>A0AAW3YQS9</accession>
<sequence length="79" mass="8630">MLNNAEALLKMGEKHKIQFIGSGHAHTPRVWHHHNITAAVAPAVSFQWLFGTGTVKISKGFGFNVIELASQISIASCIY</sequence>